<dbReference type="RefSeq" id="XP_046065955.1">
    <property type="nucleotide sequence ID" value="XM_046221563.1"/>
</dbReference>
<accession>A0AAD4KDJ1</accession>
<gene>
    <name evidence="4" type="ORF">BGW36DRAFT_441907</name>
</gene>
<evidence type="ECO:0000256" key="1">
    <source>
        <dbReference type="ARBA" id="ARBA00022737"/>
    </source>
</evidence>
<feature type="repeat" description="ANK" evidence="3">
    <location>
        <begin position="148"/>
        <end position="176"/>
    </location>
</feature>
<dbReference type="InterPro" id="IPR002110">
    <property type="entry name" value="Ankyrin_rpt"/>
</dbReference>
<evidence type="ECO:0000313" key="5">
    <source>
        <dbReference type="Proteomes" id="UP001201262"/>
    </source>
</evidence>
<dbReference type="EMBL" id="JAJTJA010000015">
    <property type="protein sequence ID" value="KAH8689601.1"/>
    <property type="molecule type" value="Genomic_DNA"/>
</dbReference>
<comment type="caution">
    <text evidence="4">The sequence shown here is derived from an EMBL/GenBank/DDBJ whole genome shotgun (WGS) entry which is preliminary data.</text>
</comment>
<keyword evidence="1" id="KW-0677">Repeat</keyword>
<evidence type="ECO:0000313" key="4">
    <source>
        <dbReference type="EMBL" id="KAH8689601.1"/>
    </source>
</evidence>
<keyword evidence="5" id="KW-1185">Reference proteome</keyword>
<dbReference type="AlphaFoldDB" id="A0AAD4KDJ1"/>
<dbReference type="PROSITE" id="PS50088">
    <property type="entry name" value="ANK_REPEAT"/>
    <property type="match status" value="3"/>
</dbReference>
<feature type="repeat" description="ANK" evidence="3">
    <location>
        <begin position="87"/>
        <end position="119"/>
    </location>
</feature>
<keyword evidence="2 3" id="KW-0040">ANK repeat</keyword>
<dbReference type="Gene3D" id="1.25.40.20">
    <property type="entry name" value="Ankyrin repeat-containing domain"/>
    <property type="match status" value="2"/>
</dbReference>
<name>A0AAD4KDJ1_9EURO</name>
<dbReference type="Pfam" id="PF12796">
    <property type="entry name" value="Ank_2"/>
    <property type="match status" value="1"/>
</dbReference>
<dbReference type="GeneID" id="70251850"/>
<protein>
    <submittedName>
        <fullName evidence="4">Ankyrin repeat-containing domain protein</fullName>
    </submittedName>
</protein>
<proteinExistence type="predicted"/>
<dbReference type="Proteomes" id="UP001201262">
    <property type="component" value="Unassembled WGS sequence"/>
</dbReference>
<evidence type="ECO:0000256" key="3">
    <source>
        <dbReference type="PROSITE-ProRule" id="PRU00023"/>
    </source>
</evidence>
<dbReference type="SMART" id="SM00248">
    <property type="entry name" value="ANK"/>
    <property type="match status" value="5"/>
</dbReference>
<organism evidence="4 5">
    <name type="scientific">Talaromyces proteolyticus</name>
    <dbReference type="NCBI Taxonomy" id="1131652"/>
    <lineage>
        <taxon>Eukaryota</taxon>
        <taxon>Fungi</taxon>
        <taxon>Dikarya</taxon>
        <taxon>Ascomycota</taxon>
        <taxon>Pezizomycotina</taxon>
        <taxon>Eurotiomycetes</taxon>
        <taxon>Eurotiomycetidae</taxon>
        <taxon>Eurotiales</taxon>
        <taxon>Trichocomaceae</taxon>
        <taxon>Talaromyces</taxon>
        <taxon>Talaromyces sect. Bacilispori</taxon>
    </lineage>
</organism>
<dbReference type="PROSITE" id="PS50297">
    <property type="entry name" value="ANK_REP_REGION"/>
    <property type="match status" value="3"/>
</dbReference>
<dbReference type="PANTHER" id="PTHR24171">
    <property type="entry name" value="ANKYRIN REPEAT DOMAIN-CONTAINING PROTEIN 39-RELATED"/>
    <property type="match status" value="1"/>
</dbReference>
<sequence length="382" mass="42499">MEDVNPPLALPIWAPPIWAPTHSNTENSSMRPSKETSKQYKRLRVLGKINEGKTALRRAANGGHFRIIQLLISHNTDVDRRDVSPVGPKTALHIAAHNKHVAIVQKLLQNGADMTTRGKVRGPLLNFVLWLKRSISNKNYEIIDLILNQKVKLHQAAEIKDLKLIRFLVDHGADCNYIIPTNKNCTVLRNTVIFNQIDACQLVIKVKAQVSPSAFAQNSSIDMVKLLNTHLSQSDISTSGILNYASEPSFILEALLEFNADAHVRGSQVVSGLKFNSDTPSPLIRLALYDGNKPDTEIFKVLVKIGVDVNTINSKHNTALHHFAMQNMHIRSPRETLTTFQLLMKAGTLTNLINSQGKSCLELFSSSAKFRETVDEVLLTTV</sequence>
<evidence type="ECO:0000256" key="2">
    <source>
        <dbReference type="ARBA" id="ARBA00023043"/>
    </source>
</evidence>
<reference evidence="4" key="1">
    <citation type="submission" date="2021-12" db="EMBL/GenBank/DDBJ databases">
        <title>Convergent genome expansion in fungi linked to evolution of root-endophyte symbiosis.</title>
        <authorList>
            <consortium name="DOE Joint Genome Institute"/>
            <person name="Ke Y.-H."/>
            <person name="Bonito G."/>
            <person name="Liao H.-L."/>
            <person name="Looney B."/>
            <person name="Rojas-Flechas A."/>
            <person name="Nash J."/>
            <person name="Hameed K."/>
            <person name="Schadt C."/>
            <person name="Martin F."/>
            <person name="Crous P.W."/>
            <person name="Miettinen O."/>
            <person name="Magnuson J.K."/>
            <person name="Labbe J."/>
            <person name="Jacobson D."/>
            <person name="Doktycz M.J."/>
            <person name="Veneault-Fourrey C."/>
            <person name="Kuo A."/>
            <person name="Mondo S."/>
            <person name="Calhoun S."/>
            <person name="Riley R."/>
            <person name="Ohm R."/>
            <person name="LaButti K."/>
            <person name="Andreopoulos B."/>
            <person name="Pangilinan J."/>
            <person name="Nolan M."/>
            <person name="Tritt A."/>
            <person name="Clum A."/>
            <person name="Lipzen A."/>
            <person name="Daum C."/>
            <person name="Barry K."/>
            <person name="Grigoriev I.V."/>
            <person name="Vilgalys R."/>
        </authorList>
    </citation>
    <scope>NUCLEOTIDE SEQUENCE</scope>
    <source>
        <strain evidence="4">PMI_201</strain>
    </source>
</reference>
<feature type="repeat" description="ANK" evidence="3">
    <location>
        <begin position="51"/>
        <end position="83"/>
    </location>
</feature>
<dbReference type="InterPro" id="IPR036770">
    <property type="entry name" value="Ankyrin_rpt-contain_sf"/>
</dbReference>
<dbReference type="SUPFAM" id="SSF48403">
    <property type="entry name" value="Ankyrin repeat"/>
    <property type="match status" value="1"/>
</dbReference>